<keyword evidence="1" id="KW-1133">Transmembrane helix</keyword>
<dbReference type="SUPFAM" id="SSF50998">
    <property type="entry name" value="Quinoprotein alcohol dehydrogenase-like"/>
    <property type="match status" value="1"/>
</dbReference>
<feature type="transmembrane region" description="Helical" evidence="1">
    <location>
        <begin position="12"/>
        <end position="31"/>
    </location>
</feature>
<name>A0A3B0Y940_9ZZZZ</name>
<dbReference type="EMBL" id="UOFL01000043">
    <property type="protein sequence ID" value="VAW73340.1"/>
    <property type="molecule type" value="Genomic_DNA"/>
</dbReference>
<dbReference type="AlphaFoldDB" id="A0A3B0Y940"/>
<keyword evidence="1" id="KW-0472">Membrane</keyword>
<dbReference type="PANTHER" id="PTHR34512:SF30">
    <property type="entry name" value="OUTER MEMBRANE PROTEIN ASSEMBLY FACTOR BAMB"/>
    <property type="match status" value="1"/>
</dbReference>
<gene>
    <name evidence="3" type="ORF">MNBD_GAMMA12-3327</name>
</gene>
<accession>A0A3B0Y940</accession>
<proteinExistence type="predicted"/>
<reference evidence="3" key="1">
    <citation type="submission" date="2018-06" db="EMBL/GenBank/DDBJ databases">
        <authorList>
            <person name="Zhirakovskaya E."/>
        </authorList>
    </citation>
    <scope>NUCLEOTIDE SEQUENCE</scope>
</reference>
<evidence type="ECO:0000313" key="3">
    <source>
        <dbReference type="EMBL" id="VAW73340.1"/>
    </source>
</evidence>
<protein>
    <recommendedName>
        <fullName evidence="2">Pyrrolo-quinoline quinone repeat domain-containing protein</fullName>
    </recommendedName>
</protein>
<sequence length="359" mass="40601">MNQHQLHLPRIYYFFIGIYLIINTLLVSASGETNKHHPHNPCYANKYLYTGGSGLQKFNPSTNKYVWSVLKQLNTFEPVCTKKHIYIGSRSGLFAIESTSGKVLWSIGSKNGSKKSWYSPVVVGRFLYVTSLDGWIKKLHKKSGKLVWEKKLSGWLYPPAVFDKIVITGGKARTLYALSTTYGKILWRRPLQQELVYRPIAANSDTLIITSYQSKLIAINVHNNSILWTKTHTSAPYTATVVDKNIIYGDQNGVMYAVNFKSGKEIWRTPLSGIIRSIPALSKSTIHSTLVWIGTEAGHIAALNKNNGAIVWEKNTKQPIVHTLYPLNKKIYFKVDSKKLMFELFSFPKTILKTAVSNK</sequence>
<feature type="domain" description="Pyrrolo-quinoline quinone repeat" evidence="2">
    <location>
        <begin position="133"/>
        <end position="272"/>
    </location>
</feature>
<dbReference type="InterPro" id="IPR002372">
    <property type="entry name" value="PQQ_rpt_dom"/>
</dbReference>
<dbReference type="Gene3D" id="2.130.10.10">
    <property type="entry name" value="YVTN repeat-like/Quinoprotein amine dehydrogenase"/>
    <property type="match status" value="2"/>
</dbReference>
<organism evidence="3">
    <name type="scientific">hydrothermal vent metagenome</name>
    <dbReference type="NCBI Taxonomy" id="652676"/>
    <lineage>
        <taxon>unclassified sequences</taxon>
        <taxon>metagenomes</taxon>
        <taxon>ecological metagenomes</taxon>
    </lineage>
</organism>
<dbReference type="InterPro" id="IPR015943">
    <property type="entry name" value="WD40/YVTN_repeat-like_dom_sf"/>
</dbReference>
<dbReference type="InterPro" id="IPR011047">
    <property type="entry name" value="Quinoprotein_ADH-like_sf"/>
</dbReference>
<evidence type="ECO:0000259" key="2">
    <source>
        <dbReference type="Pfam" id="PF13360"/>
    </source>
</evidence>
<evidence type="ECO:0000256" key="1">
    <source>
        <dbReference type="SAM" id="Phobius"/>
    </source>
</evidence>
<dbReference type="InterPro" id="IPR018391">
    <property type="entry name" value="PQQ_b-propeller_rpt"/>
</dbReference>
<dbReference type="Pfam" id="PF13360">
    <property type="entry name" value="PQQ_2"/>
    <property type="match status" value="1"/>
</dbReference>
<dbReference type="SMART" id="SM00564">
    <property type="entry name" value="PQQ"/>
    <property type="match status" value="6"/>
</dbReference>
<keyword evidence="1" id="KW-0812">Transmembrane</keyword>
<dbReference type="PANTHER" id="PTHR34512">
    <property type="entry name" value="CELL SURFACE PROTEIN"/>
    <property type="match status" value="1"/>
</dbReference>